<dbReference type="EMBL" id="PTIX01000006">
    <property type="protein sequence ID" value="PPK67974.1"/>
    <property type="molecule type" value="Genomic_DNA"/>
</dbReference>
<feature type="region of interest" description="Disordered" evidence="1">
    <location>
        <begin position="133"/>
        <end position="195"/>
    </location>
</feature>
<dbReference type="Gene3D" id="3.30.1310.10">
    <property type="entry name" value="Nucleoid-associated protein YbaB-like domain"/>
    <property type="match status" value="1"/>
</dbReference>
<proteinExistence type="predicted"/>
<dbReference type="Proteomes" id="UP000239203">
    <property type="component" value="Unassembled WGS sequence"/>
</dbReference>
<keyword evidence="3" id="KW-1185">Reference proteome</keyword>
<protein>
    <submittedName>
        <fullName evidence="2">DNA-binding protein YbaB</fullName>
    </submittedName>
</protein>
<feature type="compositionally biased region" description="Basic and acidic residues" evidence="1">
    <location>
        <begin position="1"/>
        <end position="13"/>
    </location>
</feature>
<dbReference type="InterPro" id="IPR036894">
    <property type="entry name" value="YbaB-like_sf"/>
</dbReference>
<feature type="compositionally biased region" description="Basic and acidic residues" evidence="1">
    <location>
        <begin position="161"/>
        <end position="181"/>
    </location>
</feature>
<evidence type="ECO:0000313" key="3">
    <source>
        <dbReference type="Proteomes" id="UP000239203"/>
    </source>
</evidence>
<sequence length="195" mass="21643">MDTDPRSRTEQWERVVSQPSFGGDGFQTEQELRRWSADVAAKAQRYQEMQAEVARVAVTESSRDDVVRVTVDATGAVTDLVISDRSRELPGAELAGLVLTTMRRAQSRITDEVADVMTRTVGDDPQTVAAVVGSYRERFPEPEPEPERPTASTVEEMSLGHVEDSDSPARPERPRPPRRSDPDEDDDWGGPSIFS</sequence>
<reference evidence="2 3" key="1">
    <citation type="submission" date="2018-02" db="EMBL/GenBank/DDBJ databases">
        <title>Genomic Encyclopedia of Archaeal and Bacterial Type Strains, Phase II (KMG-II): from individual species to whole genera.</title>
        <authorList>
            <person name="Goeker M."/>
        </authorList>
    </citation>
    <scope>NUCLEOTIDE SEQUENCE [LARGE SCALE GENOMIC DNA]</scope>
    <source>
        <strain evidence="2 3">YU 961-1</strain>
    </source>
</reference>
<dbReference type="Pfam" id="PF02575">
    <property type="entry name" value="YbaB_DNA_bd"/>
    <property type="match status" value="1"/>
</dbReference>
<dbReference type="AlphaFoldDB" id="A0A2S6GRW5"/>
<gene>
    <name evidence="2" type="ORF">CLV40_106206</name>
</gene>
<dbReference type="GO" id="GO:0003677">
    <property type="term" value="F:DNA binding"/>
    <property type="evidence" value="ECO:0007669"/>
    <property type="project" value="UniProtKB-KW"/>
</dbReference>
<keyword evidence="2" id="KW-0238">DNA-binding</keyword>
<comment type="caution">
    <text evidence="2">The sequence shown here is derived from an EMBL/GenBank/DDBJ whole genome shotgun (WGS) entry which is preliminary data.</text>
</comment>
<dbReference type="SUPFAM" id="SSF82607">
    <property type="entry name" value="YbaB-like"/>
    <property type="match status" value="1"/>
</dbReference>
<organism evidence="2 3">
    <name type="scientific">Actinokineospora auranticolor</name>
    <dbReference type="NCBI Taxonomy" id="155976"/>
    <lineage>
        <taxon>Bacteria</taxon>
        <taxon>Bacillati</taxon>
        <taxon>Actinomycetota</taxon>
        <taxon>Actinomycetes</taxon>
        <taxon>Pseudonocardiales</taxon>
        <taxon>Pseudonocardiaceae</taxon>
        <taxon>Actinokineospora</taxon>
    </lineage>
</organism>
<dbReference type="InterPro" id="IPR004401">
    <property type="entry name" value="YbaB/EbfC"/>
</dbReference>
<feature type="compositionally biased region" description="Basic and acidic residues" evidence="1">
    <location>
        <begin position="135"/>
        <end position="148"/>
    </location>
</feature>
<name>A0A2S6GRW5_9PSEU</name>
<evidence type="ECO:0000256" key="1">
    <source>
        <dbReference type="SAM" id="MobiDB-lite"/>
    </source>
</evidence>
<accession>A0A2S6GRW5</accession>
<feature type="region of interest" description="Disordered" evidence="1">
    <location>
        <begin position="1"/>
        <end position="26"/>
    </location>
</feature>
<evidence type="ECO:0000313" key="2">
    <source>
        <dbReference type="EMBL" id="PPK67974.1"/>
    </source>
</evidence>